<gene>
    <name evidence="1" type="ORF">MCOR_11020</name>
</gene>
<dbReference type="AlphaFoldDB" id="A0A6J8ATQ9"/>
<protein>
    <submittedName>
        <fullName evidence="1">Uncharacterized protein</fullName>
    </submittedName>
</protein>
<dbReference type="Proteomes" id="UP000507470">
    <property type="component" value="Unassembled WGS sequence"/>
</dbReference>
<dbReference type="OrthoDB" id="10434574at2759"/>
<name>A0A6J8ATQ9_MYTCO</name>
<accession>A0A6J8ATQ9</accession>
<reference evidence="1 2" key="1">
    <citation type="submission" date="2020-06" db="EMBL/GenBank/DDBJ databases">
        <authorList>
            <person name="Li R."/>
            <person name="Bekaert M."/>
        </authorList>
    </citation>
    <scope>NUCLEOTIDE SEQUENCE [LARGE SCALE GENOMIC DNA]</scope>
    <source>
        <strain evidence="2">wild</strain>
    </source>
</reference>
<proteinExistence type="predicted"/>
<sequence length="186" mass="20933">MNVIIEHTHAMQKQTGIVIKKSWAIKEKSNAISNLIGNGEQIVSEKTVKQLLKLTEFASSALKSYSRVNSKTVPKQTLNVIYATLTFPSEQQKWYDDAPFSQKLNIEDVGSTEIFSYPNYNSKSEKFEPMCVDAHDLLVNLRVKVCKDGVKGIKKDAWHAVAQNRDSKSLVVDLVDKQNNAAEVYI</sequence>
<keyword evidence="2" id="KW-1185">Reference proteome</keyword>
<organism evidence="1 2">
    <name type="scientific">Mytilus coruscus</name>
    <name type="common">Sea mussel</name>
    <dbReference type="NCBI Taxonomy" id="42192"/>
    <lineage>
        <taxon>Eukaryota</taxon>
        <taxon>Metazoa</taxon>
        <taxon>Spiralia</taxon>
        <taxon>Lophotrochozoa</taxon>
        <taxon>Mollusca</taxon>
        <taxon>Bivalvia</taxon>
        <taxon>Autobranchia</taxon>
        <taxon>Pteriomorphia</taxon>
        <taxon>Mytilida</taxon>
        <taxon>Mytiloidea</taxon>
        <taxon>Mytilidae</taxon>
        <taxon>Mytilinae</taxon>
        <taxon>Mytilus</taxon>
    </lineage>
</organism>
<dbReference type="EMBL" id="CACVKT020001887">
    <property type="protein sequence ID" value="CAC5373178.1"/>
    <property type="molecule type" value="Genomic_DNA"/>
</dbReference>
<evidence type="ECO:0000313" key="2">
    <source>
        <dbReference type="Proteomes" id="UP000507470"/>
    </source>
</evidence>
<evidence type="ECO:0000313" key="1">
    <source>
        <dbReference type="EMBL" id="CAC5373178.1"/>
    </source>
</evidence>